<dbReference type="NCBIfam" id="NF000996">
    <property type="entry name" value="PRK00105.1"/>
    <property type="match status" value="1"/>
</dbReference>
<keyword evidence="7 10" id="KW-0808">Transferase</keyword>
<comment type="catalytic activity">
    <reaction evidence="9">
        <text>5,6-dimethylbenzimidazole + nicotinate beta-D-ribonucleotide = alpha-ribazole 5'-phosphate + nicotinate + H(+)</text>
        <dbReference type="Rhea" id="RHEA:11196"/>
        <dbReference type="ChEBI" id="CHEBI:15378"/>
        <dbReference type="ChEBI" id="CHEBI:15890"/>
        <dbReference type="ChEBI" id="CHEBI:32544"/>
        <dbReference type="ChEBI" id="CHEBI:57502"/>
        <dbReference type="ChEBI" id="CHEBI:57918"/>
        <dbReference type="EC" id="2.4.2.21"/>
    </reaction>
</comment>
<protein>
    <recommendedName>
        <fullName evidence="4">Nicotinate-nucleotide--dimethylbenzimidazole phosphoribosyltransferase</fullName>
        <ecNumber evidence="3">2.4.2.21</ecNumber>
    </recommendedName>
    <alternativeName>
        <fullName evidence="8">N(1)-alpha-phosphoribosyltransferase</fullName>
    </alternativeName>
</protein>
<dbReference type="PANTHER" id="PTHR43463">
    <property type="entry name" value="NICOTINATE-NUCLEOTIDE--DIMETHYLBENZIMIDAZOLE PHOSPHORIBOSYLTRANSFERASE"/>
    <property type="match status" value="1"/>
</dbReference>
<dbReference type="HAMAP" id="MF_00230">
    <property type="entry name" value="CobT"/>
    <property type="match status" value="1"/>
</dbReference>
<sequence length="304" mass="31782">IKRNTIPDPFENKVVITMAGDHGVVEEGVSAYPKEVTPQMVYNFLDGGAAINVLARHIGARVVVVDMGVAASLEPHPALVDKKIGFGTRNMAKGPAMTREEAIESIKAGIEVFESELERGVDIVALGDMGIGNTTPSSAIAAVMTGKPVSEVTGRGTGVDDEGLSRKIEAIERAISVNKPDPSDPIDILSKVGGFEIGGIAGAMLAAASNRVPVVVDGFISGAGALIAAGLAPQVKEYMFAGHISVERGHRAVLEWLGLRPILDLNLRLGEGTGAVLAIGIIEAACKILREMRTFEEAGVSKKE</sequence>
<dbReference type="Gene3D" id="1.10.1610.10">
    <property type="match status" value="1"/>
</dbReference>
<dbReference type="EC" id="2.4.2.21" evidence="3"/>
<dbReference type="InterPro" id="IPR017846">
    <property type="entry name" value="Nict_dMeBzImd_PRibTrfase_bact"/>
</dbReference>
<evidence type="ECO:0000256" key="2">
    <source>
        <dbReference type="ARBA" id="ARBA00007110"/>
    </source>
</evidence>
<dbReference type="Pfam" id="PF02277">
    <property type="entry name" value="DBI_PRT"/>
    <property type="match status" value="1"/>
</dbReference>
<proteinExistence type="inferred from homology"/>
<dbReference type="AlphaFoldDB" id="A0A7C1B3C0"/>
<evidence type="ECO:0000313" key="10">
    <source>
        <dbReference type="EMBL" id="HDM35999.1"/>
    </source>
</evidence>
<reference evidence="10" key="1">
    <citation type="journal article" date="2020" name="mSystems">
        <title>Genome- and Community-Level Interaction Insights into Carbon Utilization and Element Cycling Functions of Hydrothermarchaeota in Hydrothermal Sediment.</title>
        <authorList>
            <person name="Zhou Z."/>
            <person name="Liu Y."/>
            <person name="Xu W."/>
            <person name="Pan J."/>
            <person name="Luo Z.H."/>
            <person name="Li M."/>
        </authorList>
    </citation>
    <scope>NUCLEOTIDE SEQUENCE [LARGE SCALE GENOMIC DNA]</scope>
    <source>
        <strain evidence="10">HyVt-185</strain>
    </source>
</reference>
<evidence type="ECO:0000256" key="8">
    <source>
        <dbReference type="ARBA" id="ARBA00030686"/>
    </source>
</evidence>
<dbReference type="Proteomes" id="UP000885863">
    <property type="component" value="Unassembled WGS sequence"/>
</dbReference>
<dbReference type="FunFam" id="3.40.50.10210:FF:000001">
    <property type="entry name" value="Nicotinate-nucleotide--dimethylbenzimidazole phosphoribosyltransferase"/>
    <property type="match status" value="1"/>
</dbReference>
<dbReference type="NCBIfam" id="TIGR03160">
    <property type="entry name" value="cobT_DBIPRT"/>
    <property type="match status" value="1"/>
</dbReference>
<name>A0A7C1B3C0_9EURY</name>
<dbReference type="UniPathway" id="UPA00061">
    <property type="reaction ID" value="UER00516"/>
</dbReference>
<evidence type="ECO:0000256" key="1">
    <source>
        <dbReference type="ARBA" id="ARBA00005049"/>
    </source>
</evidence>
<dbReference type="EMBL" id="DQZR01000078">
    <property type="protein sequence ID" value="HDM35999.1"/>
    <property type="molecule type" value="Genomic_DNA"/>
</dbReference>
<comment type="caution">
    <text evidence="10">The sequence shown here is derived from an EMBL/GenBank/DDBJ whole genome shotgun (WGS) entry which is preliminary data.</text>
</comment>
<evidence type="ECO:0000256" key="6">
    <source>
        <dbReference type="ARBA" id="ARBA00022676"/>
    </source>
</evidence>
<evidence type="ECO:0000256" key="3">
    <source>
        <dbReference type="ARBA" id="ARBA00011991"/>
    </source>
</evidence>
<accession>A0A7C1B3C0</accession>
<dbReference type="CDD" id="cd02439">
    <property type="entry name" value="DMB-PRT_CobT"/>
    <property type="match status" value="1"/>
</dbReference>
<comment type="similarity">
    <text evidence="2">Belongs to the CobT family.</text>
</comment>
<evidence type="ECO:0000256" key="5">
    <source>
        <dbReference type="ARBA" id="ARBA00022573"/>
    </source>
</evidence>
<keyword evidence="5" id="KW-0169">Cobalamin biosynthesis</keyword>
<dbReference type="InterPro" id="IPR036087">
    <property type="entry name" value="Nict_dMeBzImd_PRibTrfase_sf"/>
</dbReference>
<dbReference type="SUPFAM" id="SSF52733">
    <property type="entry name" value="Nicotinate mononucleotide:5,6-dimethylbenzimidazole phosphoribosyltransferase (CobT)"/>
    <property type="match status" value="1"/>
</dbReference>
<keyword evidence="6 10" id="KW-0328">Glycosyltransferase</keyword>
<dbReference type="PANTHER" id="PTHR43463:SF1">
    <property type="entry name" value="NICOTINATE-NUCLEOTIDE--DIMETHYLBENZIMIDAZOLE PHOSPHORIBOSYLTRANSFERASE"/>
    <property type="match status" value="1"/>
</dbReference>
<dbReference type="InterPro" id="IPR003200">
    <property type="entry name" value="Nict_dMeBzImd_PRibTrfase"/>
</dbReference>
<dbReference type="GO" id="GO:0008939">
    <property type="term" value="F:nicotinate-nucleotide-dimethylbenzimidazole phosphoribosyltransferase activity"/>
    <property type="evidence" value="ECO:0007669"/>
    <property type="project" value="UniProtKB-EC"/>
</dbReference>
<dbReference type="GO" id="GO:0009236">
    <property type="term" value="P:cobalamin biosynthetic process"/>
    <property type="evidence" value="ECO:0007669"/>
    <property type="project" value="UniProtKB-KW"/>
</dbReference>
<comment type="pathway">
    <text evidence="1">Nucleoside biosynthesis; alpha-ribazole biosynthesis; alpha-ribazole from 5,6-dimethylbenzimidazole: step 1/2.</text>
</comment>
<evidence type="ECO:0000256" key="7">
    <source>
        <dbReference type="ARBA" id="ARBA00022679"/>
    </source>
</evidence>
<feature type="non-terminal residue" evidence="10">
    <location>
        <position position="1"/>
    </location>
</feature>
<evidence type="ECO:0000256" key="9">
    <source>
        <dbReference type="ARBA" id="ARBA00047340"/>
    </source>
</evidence>
<evidence type="ECO:0000256" key="4">
    <source>
        <dbReference type="ARBA" id="ARBA00015486"/>
    </source>
</evidence>
<gene>
    <name evidence="10" type="primary">cobT</name>
    <name evidence="10" type="ORF">ENG09_01910</name>
</gene>
<organism evidence="10">
    <name type="scientific">Candidatus Syntropharchaeum butanivorans</name>
    <dbReference type="NCBI Taxonomy" id="1839936"/>
    <lineage>
        <taxon>Archaea</taxon>
        <taxon>Methanobacteriati</taxon>
        <taxon>Methanobacteriota</taxon>
        <taxon>Stenosarchaea group</taxon>
        <taxon>Methanomicrobia</taxon>
        <taxon>Methanosarcinales</taxon>
        <taxon>ANME-2 cluster</taxon>
        <taxon>Candidatus Syntropharchaeum</taxon>
    </lineage>
</organism>
<dbReference type="InterPro" id="IPR023195">
    <property type="entry name" value="Nict_dMeBzImd_PRibTrfase_N"/>
</dbReference>
<dbReference type="Gene3D" id="3.40.50.10210">
    <property type="match status" value="1"/>
</dbReference>